<dbReference type="Pfam" id="PF08731">
    <property type="entry name" value="AFT"/>
    <property type="match status" value="1"/>
</dbReference>
<evidence type="ECO:0008006" key="4">
    <source>
        <dbReference type="Google" id="ProtNLM"/>
    </source>
</evidence>
<dbReference type="InterPro" id="IPR014842">
    <property type="entry name" value="AFT"/>
</dbReference>
<accession>A0ABR3ASK9</accession>
<evidence type="ECO:0000256" key="1">
    <source>
        <dbReference type="SAM" id="MobiDB-lite"/>
    </source>
</evidence>
<evidence type="ECO:0000313" key="2">
    <source>
        <dbReference type="EMBL" id="KAL0080939.1"/>
    </source>
</evidence>
<evidence type="ECO:0000313" key="3">
    <source>
        <dbReference type="Proteomes" id="UP001448207"/>
    </source>
</evidence>
<organism evidence="2 3">
    <name type="scientific">Phycomyces blakesleeanus</name>
    <dbReference type="NCBI Taxonomy" id="4837"/>
    <lineage>
        <taxon>Eukaryota</taxon>
        <taxon>Fungi</taxon>
        <taxon>Fungi incertae sedis</taxon>
        <taxon>Mucoromycota</taxon>
        <taxon>Mucoromycotina</taxon>
        <taxon>Mucoromycetes</taxon>
        <taxon>Mucorales</taxon>
        <taxon>Phycomycetaceae</taxon>
        <taxon>Phycomyces</taxon>
    </lineage>
</organism>
<name>A0ABR3ASK9_PHYBL</name>
<feature type="region of interest" description="Disordered" evidence="1">
    <location>
        <begin position="78"/>
        <end position="98"/>
    </location>
</feature>
<protein>
    <recommendedName>
        <fullName evidence="4">FAR1 domain-containing protein</fullName>
    </recommendedName>
</protein>
<keyword evidence="3" id="KW-1185">Reference proteome</keyword>
<reference evidence="2 3" key="1">
    <citation type="submission" date="2024-04" db="EMBL/GenBank/DDBJ databases">
        <title>Symmetric and asymmetric DNA N6-adenine methylation regulates different biological responses in Mucorales.</title>
        <authorList>
            <consortium name="Lawrence Berkeley National Laboratory"/>
            <person name="Lax C."/>
            <person name="Mondo S.J."/>
            <person name="Osorio-Concepcion M."/>
            <person name="Muszewska A."/>
            <person name="Corrochano-Luque M."/>
            <person name="Gutierrez G."/>
            <person name="Riley R."/>
            <person name="Lipzen A."/>
            <person name="Guo J."/>
            <person name="Hundley H."/>
            <person name="Amirebrahimi M."/>
            <person name="Ng V."/>
            <person name="Lorenzo-Gutierrez D."/>
            <person name="Binder U."/>
            <person name="Yang J."/>
            <person name="Song Y."/>
            <person name="Canovas D."/>
            <person name="Navarro E."/>
            <person name="Freitag M."/>
            <person name="Gabaldon T."/>
            <person name="Grigoriev I.V."/>
            <person name="Corrochano L.M."/>
            <person name="Nicolas F.E."/>
            <person name="Garre V."/>
        </authorList>
    </citation>
    <scope>NUCLEOTIDE SEQUENCE [LARGE SCALE GENOMIC DNA]</scope>
    <source>
        <strain evidence="2 3">L51</strain>
    </source>
</reference>
<feature type="non-terminal residue" evidence="2">
    <location>
        <position position="98"/>
    </location>
</feature>
<feature type="compositionally biased region" description="Basic and acidic residues" evidence="1">
    <location>
        <begin position="87"/>
        <end position="98"/>
    </location>
</feature>
<feature type="non-terminal residue" evidence="2">
    <location>
        <position position="1"/>
    </location>
</feature>
<comment type="caution">
    <text evidence="2">The sequence shown here is derived from an EMBL/GenBank/DDBJ whole genome shotgun (WGS) entry which is preliminary data.</text>
</comment>
<sequence length="98" mass="11326">FETADDLKAMIQNKAREQGFSVSIRSSTPGVRFLLKCLKGGEYRNTHSITEENRKRRKKIVQSGCKWTLSASLSKKTNKWSVRHVRNHSDESEHNHPM</sequence>
<gene>
    <name evidence="2" type="ORF">J3Q64DRAFT_1619584</name>
</gene>
<proteinExistence type="predicted"/>
<dbReference type="Proteomes" id="UP001448207">
    <property type="component" value="Unassembled WGS sequence"/>
</dbReference>
<dbReference type="EMBL" id="JBCLYO010000019">
    <property type="protein sequence ID" value="KAL0080939.1"/>
    <property type="molecule type" value="Genomic_DNA"/>
</dbReference>